<keyword evidence="3" id="KW-1185">Reference proteome</keyword>
<dbReference type="InterPro" id="IPR019734">
    <property type="entry name" value="TPR_rpt"/>
</dbReference>
<gene>
    <name evidence="2" type="ORF">Poly41_42300</name>
</gene>
<dbReference type="RefSeq" id="WP_197231471.1">
    <property type="nucleotide sequence ID" value="NZ_SJPV01000007.1"/>
</dbReference>
<evidence type="ECO:0000313" key="2">
    <source>
        <dbReference type="EMBL" id="TWU35086.1"/>
    </source>
</evidence>
<dbReference type="SUPFAM" id="SSF48452">
    <property type="entry name" value="TPR-like"/>
    <property type="match status" value="2"/>
</dbReference>
<dbReference type="AlphaFoldDB" id="A0A5C6DJK1"/>
<protein>
    <submittedName>
        <fullName evidence="2">Tetratricopeptide repeat protein</fullName>
    </submittedName>
</protein>
<dbReference type="PROSITE" id="PS50005">
    <property type="entry name" value="TPR"/>
    <property type="match status" value="1"/>
</dbReference>
<accession>A0A5C6DJK1</accession>
<name>A0A5C6DJK1_9BACT</name>
<reference evidence="2 3" key="1">
    <citation type="submission" date="2019-02" db="EMBL/GenBank/DDBJ databases">
        <title>Deep-cultivation of Planctomycetes and their phenomic and genomic characterization uncovers novel biology.</title>
        <authorList>
            <person name="Wiegand S."/>
            <person name="Jogler M."/>
            <person name="Boedeker C."/>
            <person name="Pinto D."/>
            <person name="Vollmers J."/>
            <person name="Rivas-Marin E."/>
            <person name="Kohn T."/>
            <person name="Peeters S.H."/>
            <person name="Heuer A."/>
            <person name="Rast P."/>
            <person name="Oberbeckmann S."/>
            <person name="Bunk B."/>
            <person name="Jeske O."/>
            <person name="Meyerdierks A."/>
            <person name="Storesund J.E."/>
            <person name="Kallscheuer N."/>
            <person name="Luecker S."/>
            <person name="Lage O.M."/>
            <person name="Pohl T."/>
            <person name="Merkel B.J."/>
            <person name="Hornburger P."/>
            <person name="Mueller R.-W."/>
            <person name="Bruemmer F."/>
            <person name="Labrenz M."/>
            <person name="Spormann A.M."/>
            <person name="Op Den Camp H."/>
            <person name="Overmann J."/>
            <person name="Amann R."/>
            <person name="Jetten M.S.M."/>
            <person name="Mascher T."/>
            <person name="Medema M.H."/>
            <person name="Devos D.P."/>
            <person name="Kaster A.-K."/>
            <person name="Ovreas L."/>
            <person name="Rohde M."/>
            <person name="Galperin M.Y."/>
            <person name="Jogler C."/>
        </authorList>
    </citation>
    <scope>NUCLEOTIDE SEQUENCE [LARGE SCALE GENOMIC DNA]</scope>
    <source>
        <strain evidence="2 3">Poly41</strain>
    </source>
</reference>
<sequence>MLTGSERFAALLRPANLRGLLPLILIVVALETGTAKIGVCETGGSLDALGTTADTLIEQLGSQSYATRLRARESLQRMGLEAFDELHAAQYHPDSEIAMTARHLVSSLLVSWSKETDPEQVREILHEYGAQTEDERRARIAMLAELPKHEGLAALVRLTRFETSLALSRVAALSLMRQTIAEDETAHRVEQIQLGLGQGDRAPVIWLAAYADDLKTGVVDAKRWDKLIDQQRQQLDTASAVQTTRPSILELVRVCANQAWLRGQTDDAQQLVEKHLDLVTPTTRELSEACRWAIKTGLYSTVLELRNRHTQLFDAQPMLLYSAAEALNASHDPEGGEALAVRALGTQPIPSDLETQEKWSPNDLAERAQSHREIADHLQSRGLFDWAEAEYRMIIDRLDIVSMPSTSARISLAQMLGDLLQHQQVVDVLTPLVNRISSDDQFRNQLNFQHRNLDAMRSMIHWHGALAKIEQGEIEQAKPMLEKALRIDPTNIDILIDMYRLEQDDPQWTQQTETLIKMSTRDTQKLIDERETQLRRPGQFFGMGGSLADLLNQYAWLVSNTQGDYARALRYSRRSLELLPNEPAQLDTLARCYYAVGDFQNAYATQVKAVQLMPHSPPMLRQLELLEKAAQADLPKQ</sequence>
<organism evidence="2 3">
    <name type="scientific">Novipirellula artificiosorum</name>
    <dbReference type="NCBI Taxonomy" id="2528016"/>
    <lineage>
        <taxon>Bacteria</taxon>
        <taxon>Pseudomonadati</taxon>
        <taxon>Planctomycetota</taxon>
        <taxon>Planctomycetia</taxon>
        <taxon>Pirellulales</taxon>
        <taxon>Pirellulaceae</taxon>
        <taxon>Novipirellula</taxon>
    </lineage>
</organism>
<proteinExistence type="predicted"/>
<evidence type="ECO:0000313" key="3">
    <source>
        <dbReference type="Proteomes" id="UP000319143"/>
    </source>
</evidence>
<dbReference type="Pfam" id="PF13181">
    <property type="entry name" value="TPR_8"/>
    <property type="match status" value="1"/>
</dbReference>
<comment type="caution">
    <text evidence="2">The sequence shown here is derived from an EMBL/GenBank/DDBJ whole genome shotgun (WGS) entry which is preliminary data.</text>
</comment>
<feature type="repeat" description="TPR" evidence="1">
    <location>
        <begin position="458"/>
        <end position="491"/>
    </location>
</feature>
<evidence type="ECO:0000256" key="1">
    <source>
        <dbReference type="PROSITE-ProRule" id="PRU00339"/>
    </source>
</evidence>
<dbReference type="InterPro" id="IPR011990">
    <property type="entry name" value="TPR-like_helical_dom_sf"/>
</dbReference>
<dbReference type="EMBL" id="SJPV01000007">
    <property type="protein sequence ID" value="TWU35086.1"/>
    <property type="molecule type" value="Genomic_DNA"/>
</dbReference>
<keyword evidence="1" id="KW-0802">TPR repeat</keyword>
<dbReference type="Gene3D" id="1.25.40.10">
    <property type="entry name" value="Tetratricopeptide repeat domain"/>
    <property type="match status" value="1"/>
</dbReference>
<dbReference type="Proteomes" id="UP000319143">
    <property type="component" value="Unassembled WGS sequence"/>
</dbReference>